<dbReference type="NCBIfam" id="TIGR01730">
    <property type="entry name" value="RND_mfp"/>
    <property type="match status" value="1"/>
</dbReference>
<proteinExistence type="inferred from homology"/>
<dbReference type="InterPro" id="IPR051909">
    <property type="entry name" value="MFP_Cation_Efflux"/>
</dbReference>
<reference evidence="6" key="1">
    <citation type="journal article" date="2019" name="Int. J. Syst. Evol. Microbiol.">
        <title>The Global Catalogue of Microorganisms (GCM) 10K type strain sequencing project: providing services to taxonomists for standard genome sequencing and annotation.</title>
        <authorList>
            <consortium name="The Broad Institute Genomics Platform"/>
            <consortium name="The Broad Institute Genome Sequencing Center for Infectious Disease"/>
            <person name="Wu L."/>
            <person name="Ma J."/>
        </authorList>
    </citation>
    <scope>NUCLEOTIDE SEQUENCE [LARGE SCALE GENOMIC DNA]</scope>
    <source>
        <strain evidence="6">CGMCC 1.15407</strain>
    </source>
</reference>
<comment type="similarity">
    <text evidence="1">Belongs to the membrane fusion protein (MFP) (TC 8.A.1) family.</text>
</comment>
<dbReference type="InterPro" id="IPR006143">
    <property type="entry name" value="RND_pump_MFP"/>
</dbReference>
<feature type="domain" description="CusB-like beta-barrel" evidence="3">
    <location>
        <begin position="224"/>
        <end position="292"/>
    </location>
</feature>
<dbReference type="Gene3D" id="2.40.30.170">
    <property type="match status" value="1"/>
</dbReference>
<accession>A0ABQ1V4M0</accession>
<name>A0ABQ1V4M0_9BACT</name>
<dbReference type="PANTHER" id="PTHR30097:SF4">
    <property type="entry name" value="SLR6042 PROTEIN"/>
    <property type="match status" value="1"/>
</dbReference>
<sequence length="378" mass="42326">MIALLSIAGCNDQQNVTVHSDKEEKHEEGVHLPNQQVKALQLNIDTVSSRAMAHLVEVNGILEVPPQNEAAVTAYIGANVMDIKVIEGDKVQKGQALAYLSHPEMIQIQSDYSQSWHKLNYLQKEFKRQNTLYEEEVGSGRDKEKIAAELATLRASISGQESQLRLLGLDPAAIRDGVITERIPIKSPISGYIKEVHIKTGQYVGPEYEMFEVVNIHHIHADLMVFEKDVSKVKEGQKVRFTVETLPGEELIAEVYSVGKSFESKPKAVHIHAEIENKKGLLIPGMYVKGQVITDKTKQPAVPEAAIVNEDDRNFLFSVMQQGEEWIFEKTEIIVDGQDAGWVSIKFMRSEDAGKKYVMNNAYYLVAESKKSEGGHHH</sequence>
<dbReference type="Gene3D" id="2.40.50.100">
    <property type="match status" value="1"/>
</dbReference>
<feature type="domain" description="CzcB-like barrel-sandwich hybrid" evidence="4">
    <location>
        <begin position="70"/>
        <end position="214"/>
    </location>
</feature>
<protein>
    <submittedName>
        <fullName evidence="5">Hemolysin D</fullName>
    </submittedName>
</protein>
<dbReference type="Proteomes" id="UP000647339">
    <property type="component" value="Unassembled WGS sequence"/>
</dbReference>
<evidence type="ECO:0000313" key="6">
    <source>
        <dbReference type="Proteomes" id="UP000647339"/>
    </source>
</evidence>
<comment type="caution">
    <text evidence="5">The sequence shown here is derived from an EMBL/GenBank/DDBJ whole genome shotgun (WGS) entry which is preliminary data.</text>
</comment>
<evidence type="ECO:0000259" key="3">
    <source>
        <dbReference type="Pfam" id="PF25954"/>
    </source>
</evidence>
<dbReference type="PANTHER" id="PTHR30097">
    <property type="entry name" value="CATION EFFLUX SYSTEM PROTEIN CUSB"/>
    <property type="match status" value="1"/>
</dbReference>
<evidence type="ECO:0000256" key="1">
    <source>
        <dbReference type="ARBA" id="ARBA00009477"/>
    </source>
</evidence>
<dbReference type="InterPro" id="IPR058647">
    <property type="entry name" value="BSH_CzcB-like"/>
</dbReference>
<dbReference type="Pfam" id="PF25973">
    <property type="entry name" value="BSH_CzcB"/>
    <property type="match status" value="1"/>
</dbReference>
<gene>
    <name evidence="5" type="ORF">GCM10011339_29200</name>
</gene>
<keyword evidence="6" id="KW-1185">Reference proteome</keyword>
<organism evidence="5 6">
    <name type="scientific">Echinicola rosea</name>
    <dbReference type="NCBI Taxonomy" id="1807691"/>
    <lineage>
        <taxon>Bacteria</taxon>
        <taxon>Pseudomonadati</taxon>
        <taxon>Bacteroidota</taxon>
        <taxon>Cytophagia</taxon>
        <taxon>Cytophagales</taxon>
        <taxon>Cyclobacteriaceae</taxon>
        <taxon>Echinicola</taxon>
    </lineage>
</organism>
<evidence type="ECO:0000256" key="2">
    <source>
        <dbReference type="ARBA" id="ARBA00022448"/>
    </source>
</evidence>
<evidence type="ECO:0000259" key="4">
    <source>
        <dbReference type="Pfam" id="PF25973"/>
    </source>
</evidence>
<evidence type="ECO:0000313" key="5">
    <source>
        <dbReference type="EMBL" id="GGF38768.1"/>
    </source>
</evidence>
<dbReference type="SUPFAM" id="SSF111369">
    <property type="entry name" value="HlyD-like secretion proteins"/>
    <property type="match status" value="1"/>
</dbReference>
<dbReference type="InterPro" id="IPR058792">
    <property type="entry name" value="Beta-barrel_RND_2"/>
</dbReference>
<dbReference type="Pfam" id="PF25954">
    <property type="entry name" value="Beta-barrel_RND_2"/>
    <property type="match status" value="1"/>
</dbReference>
<dbReference type="EMBL" id="BMIU01000015">
    <property type="protein sequence ID" value="GGF38768.1"/>
    <property type="molecule type" value="Genomic_DNA"/>
</dbReference>
<keyword evidence="2" id="KW-0813">Transport</keyword>